<dbReference type="EMBL" id="JRHC01000005">
    <property type="protein sequence ID" value="KJF42444.1"/>
    <property type="molecule type" value="Genomic_DNA"/>
</dbReference>
<gene>
    <name evidence="2" type="ORF">LH29_17910</name>
</gene>
<reference evidence="2 3" key="1">
    <citation type="submission" date="2014-09" db="EMBL/GenBank/DDBJ databases">
        <title>Draft Genome Sequence of Draconibacterium sp. JN14CK-3.</title>
        <authorList>
            <person name="Dong C."/>
            <person name="Lai Q."/>
            <person name="Shao Z."/>
        </authorList>
    </citation>
    <scope>NUCLEOTIDE SEQUENCE [LARGE SCALE GENOMIC DNA]</scope>
    <source>
        <strain evidence="2 3">JN14CK-3</strain>
    </source>
</reference>
<accession>A0A0D8J6P8</accession>
<dbReference type="OrthoDB" id="1122253at2"/>
<feature type="coiled-coil region" evidence="1">
    <location>
        <begin position="77"/>
        <end position="111"/>
    </location>
</feature>
<protein>
    <recommendedName>
        <fullName evidence="4">HTH cro/C1-type domain-containing protein</fullName>
    </recommendedName>
</protein>
<evidence type="ECO:0008006" key="4">
    <source>
        <dbReference type="Google" id="ProtNLM"/>
    </source>
</evidence>
<sequence length="111" mass="12642">MEKNFVLPMVKRVMKSKNVNGADIARALNLHPTSVNGMLHRPTMQVQKLADLSNLLQYNFFRELATKFPYAEPDCADTELVNENASLQSRVKELELEVNILRQTIRDLAGK</sequence>
<dbReference type="Proteomes" id="UP000032544">
    <property type="component" value="Unassembled WGS sequence"/>
</dbReference>
<keyword evidence="3" id="KW-1185">Reference proteome</keyword>
<comment type="caution">
    <text evidence="2">The sequence shown here is derived from an EMBL/GenBank/DDBJ whole genome shotgun (WGS) entry which is preliminary data.</text>
</comment>
<proteinExistence type="predicted"/>
<evidence type="ECO:0000313" key="2">
    <source>
        <dbReference type="EMBL" id="KJF42444.1"/>
    </source>
</evidence>
<keyword evidence="1" id="KW-0175">Coiled coil</keyword>
<dbReference type="RefSeq" id="WP_045032142.1">
    <property type="nucleotide sequence ID" value="NZ_JRHC01000005.1"/>
</dbReference>
<evidence type="ECO:0000313" key="3">
    <source>
        <dbReference type="Proteomes" id="UP000032544"/>
    </source>
</evidence>
<evidence type="ECO:0000256" key="1">
    <source>
        <dbReference type="SAM" id="Coils"/>
    </source>
</evidence>
<organism evidence="2 3">
    <name type="scientific">Draconibacterium sediminis</name>
    <dbReference type="NCBI Taxonomy" id="1544798"/>
    <lineage>
        <taxon>Bacteria</taxon>
        <taxon>Pseudomonadati</taxon>
        <taxon>Bacteroidota</taxon>
        <taxon>Bacteroidia</taxon>
        <taxon>Marinilabiliales</taxon>
        <taxon>Prolixibacteraceae</taxon>
        <taxon>Draconibacterium</taxon>
    </lineage>
</organism>
<dbReference type="AlphaFoldDB" id="A0A0D8J6P8"/>
<name>A0A0D8J6P8_9BACT</name>